<dbReference type="AlphaFoldDB" id="A0A7S6ZTB7"/>
<dbReference type="RefSeq" id="WP_193986978.1">
    <property type="nucleotide sequence ID" value="NZ_CP063656.1"/>
</dbReference>
<evidence type="ECO:0000256" key="3">
    <source>
        <dbReference type="ARBA" id="ARBA00022786"/>
    </source>
</evidence>
<protein>
    <submittedName>
        <fullName evidence="5">Nitrous oxide reductase family maturation protein NosD</fullName>
    </submittedName>
</protein>
<dbReference type="InterPro" id="IPR011050">
    <property type="entry name" value="Pectin_lyase_fold/virulence"/>
</dbReference>
<dbReference type="KEGG" id="lcic:INQ41_05880"/>
<dbReference type="NCBIfam" id="TIGR03804">
    <property type="entry name" value="para_beta_helix"/>
    <property type="match status" value="1"/>
</dbReference>
<evidence type="ECO:0000256" key="1">
    <source>
        <dbReference type="ARBA" id="ARBA00004906"/>
    </source>
</evidence>
<reference evidence="5 6" key="1">
    <citation type="submission" date="2020-10" db="EMBL/GenBank/DDBJ databases">
        <title>complete genome sequencing of Lysobacter sp. H21R20.</title>
        <authorList>
            <person name="Bae J.-W."/>
            <person name="Lee S.-Y."/>
        </authorList>
    </citation>
    <scope>NUCLEOTIDE SEQUENCE [LARGE SCALE GENOMIC DNA]</scope>
    <source>
        <strain evidence="5 6">H21R20</strain>
    </source>
</reference>
<proteinExistence type="predicted"/>
<comment type="pathway">
    <text evidence="1">Protein modification; protein ubiquitination.</text>
</comment>
<dbReference type="InterPro" id="IPR006626">
    <property type="entry name" value="PbH1"/>
</dbReference>
<dbReference type="Gene3D" id="2.160.20.10">
    <property type="entry name" value="Single-stranded right-handed beta-helix, Pectin lyase-like"/>
    <property type="match status" value="2"/>
</dbReference>
<evidence type="ECO:0000259" key="4">
    <source>
        <dbReference type="SMART" id="SM00722"/>
    </source>
</evidence>
<dbReference type="InterPro" id="IPR006633">
    <property type="entry name" value="Carb-bd_sugar_hydrolysis-dom"/>
</dbReference>
<dbReference type="InterPro" id="IPR022441">
    <property type="entry name" value="Para_beta_helix_rpt-2"/>
</dbReference>
<dbReference type="SMART" id="SM00722">
    <property type="entry name" value="CASH"/>
    <property type="match status" value="2"/>
</dbReference>
<evidence type="ECO:0000256" key="2">
    <source>
        <dbReference type="ARBA" id="ARBA00022737"/>
    </source>
</evidence>
<dbReference type="InterPro" id="IPR012334">
    <property type="entry name" value="Pectin_lyas_fold"/>
</dbReference>
<evidence type="ECO:0000313" key="5">
    <source>
        <dbReference type="EMBL" id="QOW20539.1"/>
    </source>
</evidence>
<accession>A0A7S6ZTB7</accession>
<dbReference type="PANTHER" id="PTHR22990">
    <property type="entry name" value="F-BOX ONLY PROTEIN"/>
    <property type="match status" value="1"/>
</dbReference>
<evidence type="ECO:0000313" key="6">
    <source>
        <dbReference type="Proteomes" id="UP000594059"/>
    </source>
</evidence>
<dbReference type="SMART" id="SM00710">
    <property type="entry name" value="PbH1"/>
    <property type="match status" value="9"/>
</dbReference>
<dbReference type="Proteomes" id="UP000594059">
    <property type="component" value="Chromosome"/>
</dbReference>
<keyword evidence="6" id="KW-1185">Reference proteome</keyword>
<dbReference type="InterPro" id="IPR051550">
    <property type="entry name" value="SCF-Subunits/Alg-Epimerases"/>
</dbReference>
<dbReference type="InterPro" id="IPR007742">
    <property type="entry name" value="NosD_dom"/>
</dbReference>
<feature type="domain" description="Carbohydrate-binding/sugar hydrolysis" evidence="4">
    <location>
        <begin position="62"/>
        <end position="210"/>
    </location>
</feature>
<dbReference type="EMBL" id="CP063656">
    <property type="protein sequence ID" value="QOW20539.1"/>
    <property type="molecule type" value="Genomic_DNA"/>
</dbReference>
<feature type="domain" description="Carbohydrate-binding/sugar hydrolysis" evidence="4">
    <location>
        <begin position="216"/>
        <end position="377"/>
    </location>
</feature>
<name>A0A7S6ZTB7_9GAMM</name>
<dbReference type="PANTHER" id="PTHR22990:SF15">
    <property type="entry name" value="F-BOX ONLY PROTEIN 10"/>
    <property type="match status" value="1"/>
</dbReference>
<dbReference type="InterPro" id="IPR026464">
    <property type="entry name" value="NosD_copper_fam"/>
</dbReference>
<gene>
    <name evidence="5" type="ORF">INQ41_05880</name>
</gene>
<keyword evidence="3" id="KW-0833">Ubl conjugation pathway</keyword>
<sequence length="440" mass="47327">MGRFGPWRPLGWVGFPVKAAAAAHALACVAVAAGALVWAPAGYTAELRVQPGTSLQPVIEAAASGDTIRLAAGRHAGPLLIDRTLSLVGEPGAVLTGPGLGSVVTVTAPEVQIRGMEITGSGLDVPAMDSAILVKESAPRADIRDNHLVDNLFGVYLHGAAGSIVQDNVITGRKDLRLAEAGNGVSIWNAPDAKVIGNTISHGRDGIFVKVSKHNTFENNTFSDLRFAIHYMYTHDSRIIGNRSRGNHVGWAIMYSERLEIRDNVSDNDRDHGLMLNSTNASQVVGNTVRGGGEKCVFVYNANVNRIVENWFEGCPIGIHFTAGSEGNVMTGNAFVANRMQVKYVGTRYLDWTSEGRGNYWSDNPAYDLDGDGIADRPYRPNDVMDEILWTLPQAKVLVSSPAVQMIRWAQARFPALYPGGVVDSAPLMRPPQMTRADAS</sequence>
<dbReference type="NCBIfam" id="TIGR04247">
    <property type="entry name" value="NosD_copper_fam"/>
    <property type="match status" value="1"/>
</dbReference>
<dbReference type="Pfam" id="PF05048">
    <property type="entry name" value="NosD"/>
    <property type="match status" value="1"/>
</dbReference>
<dbReference type="SUPFAM" id="SSF51126">
    <property type="entry name" value="Pectin lyase-like"/>
    <property type="match status" value="1"/>
</dbReference>
<organism evidence="5 6">
    <name type="scientific">Novilysobacter ciconiae</name>
    <dbReference type="NCBI Taxonomy" id="2781022"/>
    <lineage>
        <taxon>Bacteria</taxon>
        <taxon>Pseudomonadati</taxon>
        <taxon>Pseudomonadota</taxon>
        <taxon>Gammaproteobacteria</taxon>
        <taxon>Lysobacterales</taxon>
        <taxon>Lysobacteraceae</taxon>
        <taxon>Novilysobacter</taxon>
    </lineage>
</organism>
<keyword evidence="2" id="KW-0677">Repeat</keyword>